<evidence type="ECO:0000313" key="2">
    <source>
        <dbReference type="EMBL" id="MBC8571961.1"/>
    </source>
</evidence>
<organism evidence="2 3">
    <name type="scientific">Jingyaoa shaoxingensis</name>
    <dbReference type="NCBI Taxonomy" id="2763671"/>
    <lineage>
        <taxon>Bacteria</taxon>
        <taxon>Bacillati</taxon>
        <taxon>Bacillota</taxon>
        <taxon>Clostridia</taxon>
        <taxon>Lachnospirales</taxon>
        <taxon>Lachnospiraceae</taxon>
        <taxon>Jingyaoa</taxon>
    </lineage>
</organism>
<protein>
    <submittedName>
        <fullName evidence="2">Arylesterase</fullName>
    </submittedName>
</protein>
<dbReference type="Proteomes" id="UP000657421">
    <property type="component" value="Unassembled WGS sequence"/>
</dbReference>
<accession>A0ABR7N6D7</accession>
<dbReference type="Pfam" id="PF13472">
    <property type="entry name" value="Lipase_GDSL_2"/>
    <property type="match status" value="1"/>
</dbReference>
<dbReference type="InterPro" id="IPR036514">
    <property type="entry name" value="SGNH_hydro_sf"/>
</dbReference>
<name>A0ABR7N6D7_9FIRM</name>
<gene>
    <name evidence="2" type="ORF">H8716_02490</name>
</gene>
<dbReference type="SUPFAM" id="SSF52266">
    <property type="entry name" value="SGNH hydrolase"/>
    <property type="match status" value="1"/>
</dbReference>
<feature type="domain" description="SGNH hydrolase-type esterase" evidence="1">
    <location>
        <begin position="6"/>
        <end position="194"/>
    </location>
</feature>
<dbReference type="PANTHER" id="PTHR30383">
    <property type="entry name" value="THIOESTERASE 1/PROTEASE 1/LYSOPHOSPHOLIPASE L1"/>
    <property type="match status" value="1"/>
</dbReference>
<dbReference type="InterPro" id="IPR051532">
    <property type="entry name" value="Ester_Hydrolysis_Enzymes"/>
</dbReference>
<dbReference type="PANTHER" id="PTHR30383:SF29">
    <property type="entry name" value="SGNH HYDROLASE-TYPE ESTERASE DOMAIN-CONTAINING PROTEIN"/>
    <property type="match status" value="1"/>
</dbReference>
<reference evidence="2 3" key="1">
    <citation type="submission" date="2020-08" db="EMBL/GenBank/DDBJ databases">
        <title>Genome public.</title>
        <authorList>
            <person name="Liu C."/>
            <person name="Sun Q."/>
        </authorList>
    </citation>
    <scope>NUCLEOTIDE SEQUENCE [LARGE SCALE GENOMIC DNA]</scope>
    <source>
        <strain evidence="2 3">NSJ-46</strain>
    </source>
</reference>
<evidence type="ECO:0000313" key="3">
    <source>
        <dbReference type="Proteomes" id="UP000657421"/>
    </source>
</evidence>
<sequence length="206" mass="23304">MTDVLCFGDSNTWGYNPKDGSRFPWGVRWTSVLQEQLKDQRIRVIEEGLCGRTTIFEDPLRQGRKGVELFPTLLETHGKPDQIVLMLGTNDCKTVFSASADVIGKGIVRLLDQAKQFAPDSKILLISPIFLGERVWEEEFDQEFSPESVEVSKKLGDVYEKIAEQYGTDFFRAADYVQSSEEDQEHMNAEGHRVFAGVVAEHLKSV</sequence>
<dbReference type="EMBL" id="JACRSZ010000001">
    <property type="protein sequence ID" value="MBC8571961.1"/>
    <property type="molecule type" value="Genomic_DNA"/>
</dbReference>
<comment type="caution">
    <text evidence="2">The sequence shown here is derived from an EMBL/GenBank/DDBJ whole genome shotgun (WGS) entry which is preliminary data.</text>
</comment>
<evidence type="ECO:0000259" key="1">
    <source>
        <dbReference type="Pfam" id="PF13472"/>
    </source>
</evidence>
<proteinExistence type="predicted"/>
<dbReference type="InterPro" id="IPR013830">
    <property type="entry name" value="SGNH_hydro"/>
</dbReference>
<dbReference type="Gene3D" id="3.40.50.1110">
    <property type="entry name" value="SGNH hydrolase"/>
    <property type="match status" value="1"/>
</dbReference>
<dbReference type="RefSeq" id="WP_249306951.1">
    <property type="nucleotide sequence ID" value="NZ_JACRSZ010000001.1"/>
</dbReference>
<keyword evidence="3" id="KW-1185">Reference proteome</keyword>